<evidence type="ECO:0008006" key="4">
    <source>
        <dbReference type="Google" id="ProtNLM"/>
    </source>
</evidence>
<dbReference type="Proteomes" id="UP000245711">
    <property type="component" value="Chromosome"/>
</dbReference>
<keyword evidence="1" id="KW-0812">Transmembrane</keyword>
<keyword evidence="1" id="KW-1133">Transmembrane helix</keyword>
<dbReference type="AlphaFoldDB" id="A0A2S2BRN2"/>
<evidence type="ECO:0000313" key="3">
    <source>
        <dbReference type="Proteomes" id="UP000245711"/>
    </source>
</evidence>
<keyword evidence="3" id="KW-1185">Reference proteome</keyword>
<reference evidence="2 3" key="1">
    <citation type="submission" date="2017-05" db="EMBL/GenBank/DDBJ databases">
        <title>Isolation of Rhodococcus sp. S2-17 biodegrading of BP-3.</title>
        <authorList>
            <person name="Lee Y."/>
            <person name="Kim K.H."/>
            <person name="Chun B.H."/>
            <person name="Jung H.S."/>
            <person name="Jeon C.O."/>
        </authorList>
    </citation>
    <scope>NUCLEOTIDE SEQUENCE [LARGE SCALE GENOMIC DNA]</scope>
    <source>
        <strain evidence="2 3">S2-17</strain>
    </source>
</reference>
<protein>
    <recommendedName>
        <fullName evidence="4">DUF2537 domain-containing protein</fullName>
    </recommendedName>
</protein>
<sequence>MTVPPAPRPVSGAGVPWFTGLLVTGFTAVVVATAVIAFGTQLARINAVLAVFLELVVVAGVAPTAWRFRRTPVWRWVVYGMGVGVLVGWIAAIAGAG</sequence>
<feature type="transmembrane region" description="Helical" evidence="1">
    <location>
        <begin position="45"/>
        <end position="64"/>
    </location>
</feature>
<feature type="transmembrane region" description="Helical" evidence="1">
    <location>
        <begin position="15"/>
        <end position="38"/>
    </location>
</feature>
<organism evidence="2 3">
    <name type="scientific">Rhodococcus oxybenzonivorans</name>
    <dbReference type="NCBI Taxonomy" id="1990687"/>
    <lineage>
        <taxon>Bacteria</taxon>
        <taxon>Bacillati</taxon>
        <taxon>Actinomycetota</taxon>
        <taxon>Actinomycetes</taxon>
        <taxon>Mycobacteriales</taxon>
        <taxon>Nocardiaceae</taxon>
        <taxon>Rhodococcus</taxon>
    </lineage>
</organism>
<proteinExistence type="predicted"/>
<dbReference type="InterPro" id="IPR024244">
    <property type="entry name" value="DUF2537"/>
</dbReference>
<evidence type="ECO:0000313" key="2">
    <source>
        <dbReference type="EMBL" id="AWK71286.1"/>
    </source>
</evidence>
<dbReference type="EMBL" id="CP021354">
    <property type="protein sequence ID" value="AWK71286.1"/>
    <property type="molecule type" value="Genomic_DNA"/>
</dbReference>
<dbReference type="KEGG" id="roz:CBI38_06525"/>
<dbReference type="Pfam" id="PF10801">
    <property type="entry name" value="DUF2537"/>
    <property type="match status" value="1"/>
</dbReference>
<gene>
    <name evidence="2" type="ORF">CBI38_06525</name>
</gene>
<name>A0A2S2BRN2_9NOCA</name>
<accession>A0A2S2BRN2</accession>
<dbReference type="RefSeq" id="WP_418328319.1">
    <property type="nucleotide sequence ID" value="NZ_CP021354.1"/>
</dbReference>
<feature type="transmembrane region" description="Helical" evidence="1">
    <location>
        <begin position="76"/>
        <end position="96"/>
    </location>
</feature>
<keyword evidence="1" id="KW-0472">Membrane</keyword>
<evidence type="ECO:0000256" key="1">
    <source>
        <dbReference type="SAM" id="Phobius"/>
    </source>
</evidence>